<evidence type="ECO:0000313" key="8">
    <source>
        <dbReference type="EMBL" id="EFJ42353.1"/>
    </source>
</evidence>
<feature type="transmembrane region" description="Helical" evidence="6">
    <location>
        <begin position="77"/>
        <end position="100"/>
    </location>
</feature>
<dbReference type="eggNOG" id="KOG2301">
    <property type="taxonomic scope" value="Eukaryota"/>
</dbReference>
<comment type="subcellular location">
    <subcellularLocation>
        <location evidence="1">Membrane</location>
        <topology evidence="1">Multi-pass membrane protein</topology>
    </subcellularLocation>
</comment>
<organism evidence="9">
    <name type="scientific">Volvox carteri f. nagariensis</name>
    <dbReference type="NCBI Taxonomy" id="3068"/>
    <lineage>
        <taxon>Eukaryota</taxon>
        <taxon>Viridiplantae</taxon>
        <taxon>Chlorophyta</taxon>
        <taxon>core chlorophytes</taxon>
        <taxon>Chlorophyceae</taxon>
        <taxon>CS clade</taxon>
        <taxon>Chlamydomonadales</taxon>
        <taxon>Volvocaceae</taxon>
        <taxon>Volvox</taxon>
    </lineage>
</organism>
<dbReference type="OrthoDB" id="541396at2759"/>
<dbReference type="PANTHER" id="PTHR10037:SF62">
    <property type="entry name" value="SODIUM CHANNEL PROTEIN 60E"/>
    <property type="match status" value="1"/>
</dbReference>
<dbReference type="AlphaFoldDB" id="D8UD20"/>
<keyword evidence="9" id="KW-1185">Reference proteome</keyword>
<gene>
    <name evidence="8" type="ORF">VOLCADRAFT_67081</name>
</gene>
<dbReference type="STRING" id="3068.D8UD20"/>
<evidence type="ECO:0000256" key="3">
    <source>
        <dbReference type="ARBA" id="ARBA00022989"/>
    </source>
</evidence>
<feature type="transmembrane region" description="Helical" evidence="6">
    <location>
        <begin position="222"/>
        <end position="246"/>
    </location>
</feature>
<dbReference type="Pfam" id="PF00520">
    <property type="entry name" value="Ion_trans"/>
    <property type="match status" value="1"/>
</dbReference>
<dbReference type="GO" id="GO:0005248">
    <property type="term" value="F:voltage-gated sodium channel activity"/>
    <property type="evidence" value="ECO:0007669"/>
    <property type="project" value="TreeGrafter"/>
</dbReference>
<dbReference type="EMBL" id="GL378383">
    <property type="protein sequence ID" value="EFJ42353.1"/>
    <property type="molecule type" value="Genomic_DNA"/>
</dbReference>
<keyword evidence="4 6" id="KW-0472">Membrane</keyword>
<protein>
    <recommendedName>
        <fullName evidence="7">Ion transport domain-containing protein</fullName>
    </recommendedName>
</protein>
<dbReference type="InterPro" id="IPR043203">
    <property type="entry name" value="VGCC_Ca_Na"/>
</dbReference>
<dbReference type="KEGG" id="vcn:VOLCADRAFT_67081"/>
<feature type="domain" description="Ion transport" evidence="7">
    <location>
        <begin position="8"/>
        <end position="252"/>
    </location>
</feature>
<evidence type="ECO:0000259" key="7">
    <source>
        <dbReference type="Pfam" id="PF00520"/>
    </source>
</evidence>
<evidence type="ECO:0000256" key="5">
    <source>
        <dbReference type="SAM" id="MobiDB-lite"/>
    </source>
</evidence>
<evidence type="ECO:0000256" key="1">
    <source>
        <dbReference type="ARBA" id="ARBA00004141"/>
    </source>
</evidence>
<keyword evidence="2 6" id="KW-0812">Transmembrane</keyword>
<feature type="compositionally biased region" description="Low complexity" evidence="5">
    <location>
        <begin position="136"/>
        <end position="146"/>
    </location>
</feature>
<dbReference type="InParanoid" id="D8UD20"/>
<dbReference type="RefSeq" id="XP_002956586.1">
    <property type="nucleotide sequence ID" value="XM_002956540.1"/>
</dbReference>
<dbReference type="Gene3D" id="1.10.287.70">
    <property type="match status" value="1"/>
</dbReference>
<dbReference type="InterPro" id="IPR027359">
    <property type="entry name" value="Volt_channel_dom_sf"/>
</dbReference>
<dbReference type="SUPFAM" id="SSF81324">
    <property type="entry name" value="Voltage-gated potassium channels"/>
    <property type="match status" value="1"/>
</dbReference>
<evidence type="ECO:0000256" key="6">
    <source>
        <dbReference type="SAM" id="Phobius"/>
    </source>
</evidence>
<accession>D8UD20</accession>
<evidence type="ECO:0000313" key="9">
    <source>
        <dbReference type="Proteomes" id="UP000001058"/>
    </source>
</evidence>
<dbReference type="GeneID" id="9619809"/>
<dbReference type="Proteomes" id="UP000001058">
    <property type="component" value="Unassembled WGS sequence"/>
</dbReference>
<dbReference type="GO" id="GO:0001518">
    <property type="term" value="C:voltage-gated sodium channel complex"/>
    <property type="evidence" value="ECO:0007669"/>
    <property type="project" value="TreeGrafter"/>
</dbReference>
<dbReference type="Gene3D" id="1.20.120.350">
    <property type="entry name" value="Voltage-gated potassium channels. Chain C"/>
    <property type="match status" value="1"/>
</dbReference>
<evidence type="ECO:0000256" key="4">
    <source>
        <dbReference type="ARBA" id="ARBA00023136"/>
    </source>
</evidence>
<feature type="region of interest" description="Disordered" evidence="5">
    <location>
        <begin position="122"/>
        <end position="146"/>
    </location>
</feature>
<dbReference type="InterPro" id="IPR005821">
    <property type="entry name" value="Ion_trans_dom"/>
</dbReference>
<dbReference type="PANTHER" id="PTHR10037">
    <property type="entry name" value="VOLTAGE-GATED CATION CHANNEL CALCIUM AND SODIUM"/>
    <property type="match status" value="1"/>
</dbReference>
<name>D8UD20_VOLCA</name>
<reference evidence="8 9" key="1">
    <citation type="journal article" date="2010" name="Science">
        <title>Genomic analysis of organismal complexity in the multicellular green alga Volvox carteri.</title>
        <authorList>
            <person name="Prochnik S.E."/>
            <person name="Umen J."/>
            <person name="Nedelcu A.M."/>
            <person name="Hallmann A."/>
            <person name="Miller S.M."/>
            <person name="Nishii I."/>
            <person name="Ferris P."/>
            <person name="Kuo A."/>
            <person name="Mitros T."/>
            <person name="Fritz-Laylin L.K."/>
            <person name="Hellsten U."/>
            <person name="Chapman J."/>
            <person name="Simakov O."/>
            <person name="Rensing S.A."/>
            <person name="Terry A."/>
            <person name="Pangilinan J."/>
            <person name="Kapitonov V."/>
            <person name="Jurka J."/>
            <person name="Salamov A."/>
            <person name="Shapiro H."/>
            <person name="Schmutz J."/>
            <person name="Grimwood J."/>
            <person name="Lindquist E."/>
            <person name="Lucas S."/>
            <person name="Grigoriev I.V."/>
            <person name="Schmitt R."/>
            <person name="Kirk D."/>
            <person name="Rokhsar D.S."/>
        </authorList>
    </citation>
    <scope>NUCLEOTIDE SEQUENCE [LARGE SCALE GENOMIC DNA]</scope>
    <source>
        <strain evidence="9">f. Nagariensis / Eve</strain>
    </source>
</reference>
<evidence type="ECO:0000256" key="2">
    <source>
        <dbReference type="ARBA" id="ARBA00022692"/>
    </source>
</evidence>
<feature type="compositionally biased region" description="Pro residues" evidence="5">
    <location>
        <begin position="122"/>
        <end position="135"/>
    </location>
</feature>
<sequence length="257" mass="27495">MKSLAHNFALGPGAYLKNGWNWIDLLATASGYVRYLPLPDDSGAGLSGVRAMRALRPLRALSAIPGLRLLVETLLEALPLLLDVIFLLAWVFFVFGIVALNLFMGKLHSRCVWPALTPAEPPPGATGAPADPPYGPGAASPPQQQPQLVPGLENTPCAVGGAGLFKCPDGSSCIDINTNPNFGYTSFDNFGAAAFCIFQMLTLDGWTSNLLWNGMQARGTAAVLYFVTWIILGNFVLLTLFLAILITNFQVCERVGV</sequence>
<keyword evidence="3 6" id="KW-1133">Transmembrane helix</keyword>
<proteinExistence type="predicted"/>